<keyword evidence="3" id="KW-1185">Reference proteome</keyword>
<dbReference type="Proteomes" id="UP000707451">
    <property type="component" value="Unassembled WGS sequence"/>
</dbReference>
<accession>A0A9P7Y0R4</accession>
<dbReference type="GO" id="GO:0003677">
    <property type="term" value="F:DNA binding"/>
    <property type="evidence" value="ECO:0007669"/>
    <property type="project" value="InterPro"/>
</dbReference>
<evidence type="ECO:0000313" key="2">
    <source>
        <dbReference type="EMBL" id="KAG9069703.1"/>
    </source>
</evidence>
<dbReference type="AlphaFoldDB" id="A0A9P7Y0R4"/>
<evidence type="ECO:0000313" key="3">
    <source>
        <dbReference type="Proteomes" id="UP000707451"/>
    </source>
</evidence>
<dbReference type="EMBL" id="JAHRHY010000004">
    <property type="protein sequence ID" value="KAG9069703.1"/>
    <property type="molecule type" value="Genomic_DNA"/>
</dbReference>
<name>A0A9P7Y0R4_9FUNG</name>
<sequence length="641" mass="73174">MQRKPQEKSEDRYARIDLEMNRQLCLSAKPESAQAIDPTRTELTASEMCTIELMHSTRRAVAGGGKTRRQQLAPSTKVSYDALEGVPTKNQPQKITGVRLRLLASWGHFMMMRGESLRYYKLPHVNLHSFANLSSGETTSRTLAVVLIMTQGKAMRHGECTYGVAVWNRYYGGHPDWLQWTLNIMTNKPDNHNRPLTNRMALPAQSNKSEVLQLKFLLLLVHLRKVFLQDAVVLQQFRPDEQSEYSRHHLFAHPLFKSVAFQIFSRDLSTVMDDAAPPRSDSLRLNAPTLEHEIRNLDSKITDGLKHLKRHFDDASDNLTTKFQSWLKLKETMDATAFSNISTRQTDTFISALGRSSQIQNLALVMTLQESVNVYQRNLRKAEEILGPTATVHGASLSPSTTHSVVVQQTRSPNVQRLQQKQLVSSSRVGAKESCVDLADDSETEHADAEELESELVMVEEDMDLSQTGQGTCSGPSVVQEPAQQTPETIPNLEERLDELAYELAYDRNLTHPVDMDFKYEMISRGHSLQDHWDEWFYGIKDNSNGRHPSNLEIKRPPQTLHHFQWRYADPAKSNNHYNSLWSWKKGIVCGVLTRMLTLTGDLRDRESEAIRLVEWDIKNSNESLHKFSKKHSTRRNGHNK</sequence>
<dbReference type="Gene3D" id="1.10.443.20">
    <property type="entry name" value="Centromere DNA-binding protein complex CBF3 subunit, domain 2"/>
    <property type="match status" value="1"/>
</dbReference>
<protein>
    <recommendedName>
        <fullName evidence="4">Ndc10 domain-containing protein</fullName>
    </recommendedName>
</protein>
<dbReference type="InterPro" id="IPR038279">
    <property type="entry name" value="Ndc10_dom2_sf"/>
</dbReference>
<gene>
    <name evidence="2" type="ORF">KI688_009025</name>
</gene>
<feature type="region of interest" description="Disordered" evidence="1">
    <location>
        <begin position="466"/>
        <end position="487"/>
    </location>
</feature>
<organism evidence="2 3">
    <name type="scientific">Linnemannia hyalina</name>
    <dbReference type="NCBI Taxonomy" id="64524"/>
    <lineage>
        <taxon>Eukaryota</taxon>
        <taxon>Fungi</taxon>
        <taxon>Fungi incertae sedis</taxon>
        <taxon>Mucoromycota</taxon>
        <taxon>Mortierellomycotina</taxon>
        <taxon>Mortierellomycetes</taxon>
        <taxon>Mortierellales</taxon>
        <taxon>Mortierellaceae</taxon>
        <taxon>Linnemannia</taxon>
    </lineage>
</organism>
<dbReference type="OrthoDB" id="10638775at2759"/>
<evidence type="ECO:0000256" key="1">
    <source>
        <dbReference type="SAM" id="MobiDB-lite"/>
    </source>
</evidence>
<comment type="caution">
    <text evidence="2">The sequence shown here is derived from an EMBL/GenBank/DDBJ whole genome shotgun (WGS) entry which is preliminary data.</text>
</comment>
<proteinExistence type="predicted"/>
<reference evidence="2" key="1">
    <citation type="submission" date="2021-06" db="EMBL/GenBank/DDBJ databases">
        <title>Genome Sequence of Mortierella hyaline Strain SCG-10, a Cold-Adapted, Nitrate-Reducing Fungus Isolated from Soil in Minnesota, USA.</title>
        <authorList>
            <person name="Aldossari N."/>
        </authorList>
    </citation>
    <scope>NUCLEOTIDE SEQUENCE</scope>
    <source>
        <strain evidence="2">SCG-10</strain>
    </source>
</reference>
<evidence type="ECO:0008006" key="4">
    <source>
        <dbReference type="Google" id="ProtNLM"/>
    </source>
</evidence>